<dbReference type="GO" id="GO:0003676">
    <property type="term" value="F:nucleic acid binding"/>
    <property type="evidence" value="ECO:0007669"/>
    <property type="project" value="InterPro"/>
</dbReference>
<dbReference type="Pfam" id="PF05175">
    <property type="entry name" value="MTS"/>
    <property type="match status" value="1"/>
</dbReference>
<dbReference type="PANTHER" id="PTHR47739:SF1">
    <property type="entry name" value="TRNA1(VAL) (ADENINE(37)-N6)-METHYLTRANSFERASE"/>
    <property type="match status" value="1"/>
</dbReference>
<dbReference type="Gene3D" id="3.40.50.150">
    <property type="entry name" value="Vaccinia Virus protein VP39"/>
    <property type="match status" value="1"/>
</dbReference>
<dbReference type="SUPFAM" id="SSF53335">
    <property type="entry name" value="S-adenosyl-L-methionine-dependent methyltransferases"/>
    <property type="match status" value="1"/>
</dbReference>
<evidence type="ECO:0000313" key="5">
    <source>
        <dbReference type="Proteomes" id="UP001244443"/>
    </source>
</evidence>
<organism evidence="4 5">
    <name type="scientific">Marivirga arenosa</name>
    <dbReference type="NCBI Taxonomy" id="3059076"/>
    <lineage>
        <taxon>Bacteria</taxon>
        <taxon>Pseudomonadati</taxon>
        <taxon>Bacteroidota</taxon>
        <taxon>Cytophagia</taxon>
        <taxon>Cytophagales</taxon>
        <taxon>Marivirgaceae</taxon>
        <taxon>Marivirga</taxon>
    </lineage>
</organism>
<dbReference type="GO" id="GO:0008757">
    <property type="term" value="F:S-adenosylmethionine-dependent methyltransferase activity"/>
    <property type="evidence" value="ECO:0007669"/>
    <property type="project" value="UniProtKB-ARBA"/>
</dbReference>
<dbReference type="GO" id="GO:0008170">
    <property type="term" value="F:N-methyltransferase activity"/>
    <property type="evidence" value="ECO:0007669"/>
    <property type="project" value="UniProtKB-ARBA"/>
</dbReference>
<feature type="domain" description="Methyltransferase small" evidence="3">
    <location>
        <begin position="15"/>
        <end position="108"/>
    </location>
</feature>
<dbReference type="InterPro" id="IPR029063">
    <property type="entry name" value="SAM-dependent_MTases_sf"/>
</dbReference>
<dbReference type="InterPro" id="IPR002052">
    <property type="entry name" value="DNA_methylase_N6_adenine_CS"/>
</dbReference>
<dbReference type="CDD" id="cd02440">
    <property type="entry name" value="AdoMet_MTases"/>
    <property type="match status" value="1"/>
</dbReference>
<evidence type="ECO:0000259" key="3">
    <source>
        <dbReference type="Pfam" id="PF05175"/>
    </source>
</evidence>
<evidence type="ECO:0000313" key="4">
    <source>
        <dbReference type="EMBL" id="WKK85149.2"/>
    </source>
</evidence>
<reference evidence="4" key="1">
    <citation type="submission" date="2023-08" db="EMBL/GenBank/DDBJ databases">
        <title>Comparative genomics and taxonomic characterization of three novel marine species of genus Marivirga.</title>
        <authorList>
            <person name="Muhammad N."/>
            <person name="Kim S.-G."/>
        </authorList>
    </citation>
    <scope>NUCLEOTIDE SEQUENCE [LARGE SCALE GENOMIC DNA]</scope>
    <source>
        <strain evidence="4">ABR2-2</strain>
    </source>
</reference>
<dbReference type="GO" id="GO:0032259">
    <property type="term" value="P:methylation"/>
    <property type="evidence" value="ECO:0007669"/>
    <property type="project" value="UniProtKB-KW"/>
</dbReference>
<evidence type="ECO:0000256" key="1">
    <source>
        <dbReference type="ARBA" id="ARBA00022603"/>
    </source>
</evidence>
<keyword evidence="1 4" id="KW-0489">Methyltransferase</keyword>
<sequence>MKQKDNAAKITTDATVFATQLEIPDKVNRVLEIGTGTGVLSLILAQRFENIHIDAIDINEKASNEASYNFDNSVWHERLNAINVDFRQYNIGSKYDLIFTNPPFFNNHLQSKLNQAKNTAYHTDQLSFQDLAKGIELNIADGGELHIMLPEFEMKLFEMEINKLGFNCFKSICLMHKPNSKTIRLFKSFKREEISTKIQNGKIYIRDENNNFHPFYISLMKDFLTIF</sequence>
<dbReference type="PANTHER" id="PTHR47739">
    <property type="entry name" value="TRNA1(VAL) (ADENINE(37)-N6)-METHYLTRANSFERASE"/>
    <property type="match status" value="1"/>
</dbReference>
<dbReference type="InterPro" id="IPR007848">
    <property type="entry name" value="Small_mtfrase_dom"/>
</dbReference>
<dbReference type="AlphaFoldDB" id="A0AA49GEV4"/>
<gene>
    <name evidence="4" type="ORF">QYS48_24635</name>
</gene>
<dbReference type="InterPro" id="IPR050210">
    <property type="entry name" value="tRNA_Adenine-N(6)_MTase"/>
</dbReference>
<accession>A0AA49GEV4</accession>
<dbReference type="RefSeq" id="WP_308356156.1">
    <property type="nucleotide sequence ID" value="NZ_CP129970.2"/>
</dbReference>
<dbReference type="Proteomes" id="UP001244443">
    <property type="component" value="Chromosome"/>
</dbReference>
<evidence type="ECO:0000256" key="2">
    <source>
        <dbReference type="ARBA" id="ARBA00022691"/>
    </source>
</evidence>
<dbReference type="EMBL" id="CP129970">
    <property type="protein sequence ID" value="WKK85149.2"/>
    <property type="molecule type" value="Genomic_DNA"/>
</dbReference>
<protein>
    <submittedName>
        <fullName evidence="4">Methyltransferase</fullName>
    </submittedName>
</protein>
<keyword evidence="1 4" id="KW-0808">Transferase</keyword>
<dbReference type="PROSITE" id="PS00092">
    <property type="entry name" value="N6_MTASE"/>
    <property type="match status" value="1"/>
</dbReference>
<name>A0AA49GEV4_9BACT</name>
<keyword evidence="2" id="KW-0949">S-adenosyl-L-methionine</keyword>
<proteinExistence type="predicted"/>
<keyword evidence="5" id="KW-1185">Reference proteome</keyword>